<keyword evidence="3" id="KW-1185">Reference proteome</keyword>
<feature type="compositionally biased region" description="Basic and acidic residues" evidence="1">
    <location>
        <begin position="56"/>
        <end position="68"/>
    </location>
</feature>
<dbReference type="EMBL" id="MLFT02000004">
    <property type="protein sequence ID" value="PHT49883.1"/>
    <property type="molecule type" value="Genomic_DNA"/>
</dbReference>
<feature type="region of interest" description="Disordered" evidence="1">
    <location>
        <begin position="43"/>
        <end position="96"/>
    </location>
</feature>
<keyword evidence="2" id="KW-0371">Homeobox</keyword>
<keyword evidence="2" id="KW-0238">DNA-binding</keyword>
<dbReference type="GO" id="GO:0003677">
    <property type="term" value="F:DNA binding"/>
    <property type="evidence" value="ECO:0007669"/>
    <property type="project" value="UniProtKB-KW"/>
</dbReference>
<reference evidence="3" key="2">
    <citation type="journal article" date="2017" name="J. Anim. Genet.">
        <title>Multiple reference genome sequences of hot pepper reveal the massive evolution of plant disease resistance genes by retroduplication.</title>
        <authorList>
            <person name="Kim S."/>
            <person name="Park J."/>
            <person name="Yeom S.-I."/>
            <person name="Kim Y.-M."/>
            <person name="Seo E."/>
            <person name="Kim K.-T."/>
            <person name="Kim M.-S."/>
            <person name="Lee J.M."/>
            <person name="Cheong K."/>
            <person name="Shin H.-S."/>
            <person name="Kim S.-B."/>
            <person name="Han K."/>
            <person name="Lee J."/>
            <person name="Park M."/>
            <person name="Lee H.-A."/>
            <person name="Lee H.-Y."/>
            <person name="Lee Y."/>
            <person name="Oh S."/>
            <person name="Lee J.H."/>
            <person name="Choi E."/>
            <person name="Choi E."/>
            <person name="Lee S.E."/>
            <person name="Jeon J."/>
            <person name="Kim H."/>
            <person name="Choi G."/>
            <person name="Song H."/>
            <person name="Lee J."/>
            <person name="Lee S.-C."/>
            <person name="Kwon J.-K."/>
            <person name="Lee H.-Y."/>
            <person name="Koo N."/>
            <person name="Hong Y."/>
            <person name="Kim R.W."/>
            <person name="Kang W.-H."/>
            <person name="Huh J.H."/>
            <person name="Kang B.-C."/>
            <person name="Yang T.-J."/>
            <person name="Lee Y.-H."/>
            <person name="Bennetzen J.L."/>
            <person name="Choi D."/>
        </authorList>
    </citation>
    <scope>NUCLEOTIDE SEQUENCE [LARGE SCALE GENOMIC DNA]</scope>
    <source>
        <strain evidence="3">cv. PBC81</strain>
    </source>
</reference>
<dbReference type="Proteomes" id="UP000224567">
    <property type="component" value="Unassembled WGS sequence"/>
</dbReference>
<dbReference type="OrthoDB" id="5973733at2759"/>
<protein>
    <submittedName>
        <fullName evidence="2">Homeobox-leucine zipper protein ANTHOCYANINLESS 2</fullName>
    </submittedName>
</protein>
<proteinExistence type="predicted"/>
<gene>
    <name evidence="2" type="ORF">CQW23_09630</name>
</gene>
<comment type="caution">
    <text evidence="2">The sequence shown here is derived from an EMBL/GenBank/DDBJ whole genome shotgun (WGS) entry which is preliminary data.</text>
</comment>
<evidence type="ECO:0000313" key="2">
    <source>
        <dbReference type="EMBL" id="PHT49883.1"/>
    </source>
</evidence>
<organism evidence="2 3">
    <name type="scientific">Capsicum baccatum</name>
    <name type="common">Peruvian pepper</name>
    <dbReference type="NCBI Taxonomy" id="33114"/>
    <lineage>
        <taxon>Eukaryota</taxon>
        <taxon>Viridiplantae</taxon>
        <taxon>Streptophyta</taxon>
        <taxon>Embryophyta</taxon>
        <taxon>Tracheophyta</taxon>
        <taxon>Spermatophyta</taxon>
        <taxon>Magnoliopsida</taxon>
        <taxon>eudicotyledons</taxon>
        <taxon>Gunneridae</taxon>
        <taxon>Pentapetalae</taxon>
        <taxon>asterids</taxon>
        <taxon>lamiids</taxon>
        <taxon>Solanales</taxon>
        <taxon>Solanaceae</taxon>
        <taxon>Solanoideae</taxon>
        <taxon>Capsiceae</taxon>
        <taxon>Capsicum</taxon>
    </lineage>
</organism>
<sequence length="108" mass="12275">MPTGAISQTRRLHQSLAKTMFNFPGVSLALQIGMEGQNKVTRIAKTYERNNSVGRRSREEEPGSRSESDNLEGASGDEQDVTDKPPRKKRYYRHTPQQIQEILKISML</sequence>
<evidence type="ECO:0000256" key="1">
    <source>
        <dbReference type="SAM" id="MobiDB-lite"/>
    </source>
</evidence>
<name>A0A2G2WXC1_CAPBA</name>
<reference evidence="2 3" key="1">
    <citation type="journal article" date="2017" name="Genome Biol.">
        <title>New reference genome sequences of hot pepper reveal the massive evolution of plant disease-resistance genes by retroduplication.</title>
        <authorList>
            <person name="Kim S."/>
            <person name="Park J."/>
            <person name="Yeom S.I."/>
            <person name="Kim Y.M."/>
            <person name="Seo E."/>
            <person name="Kim K.T."/>
            <person name="Kim M.S."/>
            <person name="Lee J.M."/>
            <person name="Cheong K."/>
            <person name="Shin H.S."/>
            <person name="Kim S.B."/>
            <person name="Han K."/>
            <person name="Lee J."/>
            <person name="Park M."/>
            <person name="Lee H.A."/>
            <person name="Lee H.Y."/>
            <person name="Lee Y."/>
            <person name="Oh S."/>
            <person name="Lee J.H."/>
            <person name="Choi E."/>
            <person name="Choi E."/>
            <person name="Lee S.E."/>
            <person name="Jeon J."/>
            <person name="Kim H."/>
            <person name="Choi G."/>
            <person name="Song H."/>
            <person name="Lee J."/>
            <person name="Lee S.C."/>
            <person name="Kwon J.K."/>
            <person name="Lee H.Y."/>
            <person name="Koo N."/>
            <person name="Hong Y."/>
            <person name="Kim R.W."/>
            <person name="Kang W.H."/>
            <person name="Huh J.H."/>
            <person name="Kang B.C."/>
            <person name="Yang T.J."/>
            <person name="Lee Y.H."/>
            <person name="Bennetzen J.L."/>
            <person name="Choi D."/>
        </authorList>
    </citation>
    <scope>NUCLEOTIDE SEQUENCE [LARGE SCALE GENOMIC DNA]</scope>
    <source>
        <strain evidence="3">cv. PBC81</strain>
    </source>
</reference>
<accession>A0A2G2WXC1</accession>
<dbReference type="AlphaFoldDB" id="A0A2G2WXC1"/>
<dbReference type="STRING" id="33114.A0A2G2WXC1"/>
<evidence type="ECO:0000313" key="3">
    <source>
        <dbReference type="Proteomes" id="UP000224567"/>
    </source>
</evidence>